<dbReference type="EMBL" id="CP076134">
    <property type="protein sequence ID" value="QWG12136.1"/>
    <property type="molecule type" value="Genomic_DNA"/>
</dbReference>
<accession>A0A975RM53</accession>
<dbReference type="RefSeq" id="WP_215620978.1">
    <property type="nucleotide sequence ID" value="NZ_CP076134.1"/>
</dbReference>
<evidence type="ECO:0000313" key="1">
    <source>
        <dbReference type="EMBL" id="QWG12136.1"/>
    </source>
</evidence>
<protein>
    <submittedName>
        <fullName evidence="1">Uncharacterized protein</fullName>
    </submittedName>
</protein>
<reference evidence="1" key="1">
    <citation type="submission" date="2021-06" db="EMBL/GenBank/DDBJ databases">
        <title>Bradyrhizobium sp. S2-20-1 Genome sequencing.</title>
        <authorList>
            <person name="Jin L."/>
        </authorList>
    </citation>
    <scope>NUCLEOTIDE SEQUENCE</scope>
    <source>
        <strain evidence="1">S2-20-1</strain>
    </source>
</reference>
<dbReference type="AlphaFoldDB" id="A0A975RM53"/>
<organism evidence="1 2">
    <name type="scientific">Bradyrhizobium sediminis</name>
    <dbReference type="NCBI Taxonomy" id="2840469"/>
    <lineage>
        <taxon>Bacteria</taxon>
        <taxon>Pseudomonadati</taxon>
        <taxon>Pseudomonadota</taxon>
        <taxon>Alphaproteobacteria</taxon>
        <taxon>Hyphomicrobiales</taxon>
        <taxon>Nitrobacteraceae</taxon>
        <taxon>Bradyrhizobium</taxon>
    </lineage>
</organism>
<dbReference type="Proteomes" id="UP000680839">
    <property type="component" value="Chromosome"/>
</dbReference>
<gene>
    <name evidence="1" type="ORF">KMZ29_20800</name>
</gene>
<name>A0A975RM53_9BRAD</name>
<proteinExistence type="predicted"/>
<evidence type="ECO:0000313" key="2">
    <source>
        <dbReference type="Proteomes" id="UP000680839"/>
    </source>
</evidence>
<sequence length="185" mass="19446">MSSARSAMGVIVFVGTVWMGSAPAIAVPQQLLNKTVTLSWTTQSVQRSSDGKERQVNSSIRYIIYISSLGRLFERSSRSAGSRTQVGDADPNARNTKMGEARGMRFEGNALVANRGYSGAGGSGAMRAVATFDPSFSSCTLAVTHGRENGGVIKRKGLDGVVREYLSLTVTGSSCSIQNGNGLAS</sequence>